<dbReference type="Pfam" id="PF01131">
    <property type="entry name" value="Topoisom_bac"/>
    <property type="match status" value="1"/>
</dbReference>
<dbReference type="Pfam" id="PF01751">
    <property type="entry name" value="Toprim"/>
    <property type="match status" value="1"/>
</dbReference>
<dbReference type="Gene3D" id="1.10.460.10">
    <property type="entry name" value="Topoisomerase I, domain 2"/>
    <property type="match status" value="1"/>
</dbReference>
<name>A0A2T5IZ08_9GAMM</name>
<dbReference type="GO" id="GO:0006265">
    <property type="term" value="P:DNA topological change"/>
    <property type="evidence" value="ECO:0007669"/>
    <property type="project" value="InterPro"/>
</dbReference>
<dbReference type="SMART" id="SM00493">
    <property type="entry name" value="TOPRIM"/>
    <property type="match status" value="1"/>
</dbReference>
<dbReference type="InterPro" id="IPR013825">
    <property type="entry name" value="Topo_IA_cen_sub2"/>
</dbReference>
<comment type="catalytic activity">
    <reaction evidence="1">
        <text>ATP-independent breakage of single-stranded DNA, followed by passage and rejoining.</text>
        <dbReference type="EC" id="5.6.2.1"/>
    </reaction>
</comment>
<dbReference type="GO" id="GO:0006281">
    <property type="term" value="P:DNA repair"/>
    <property type="evidence" value="ECO:0007669"/>
    <property type="project" value="TreeGrafter"/>
</dbReference>
<dbReference type="RefSeq" id="WP_107865879.1">
    <property type="nucleotide sequence ID" value="NZ_QAON01000008.1"/>
</dbReference>
<keyword evidence="8" id="KW-0460">Magnesium</keyword>
<dbReference type="GO" id="GO:0008270">
    <property type="term" value="F:zinc ion binding"/>
    <property type="evidence" value="ECO:0007669"/>
    <property type="project" value="UniProtKB-KW"/>
</dbReference>
<keyword evidence="19" id="KW-1185">Reference proteome</keyword>
<dbReference type="EC" id="5.6.2.1" evidence="3"/>
<dbReference type="Gene3D" id="3.30.65.10">
    <property type="entry name" value="Bacterial Topoisomerase I, domain 1"/>
    <property type="match status" value="1"/>
</dbReference>
<dbReference type="Pfam" id="PF01396">
    <property type="entry name" value="Zn_ribbon_Top1"/>
    <property type="match status" value="1"/>
</dbReference>
<evidence type="ECO:0000256" key="9">
    <source>
        <dbReference type="ARBA" id="ARBA00023029"/>
    </source>
</evidence>
<reference evidence="18 19" key="1">
    <citation type="submission" date="2018-04" db="EMBL/GenBank/DDBJ databases">
        <title>Genomic Encyclopedia of Archaeal and Bacterial Type Strains, Phase II (KMG-II): from individual species to whole genera.</title>
        <authorList>
            <person name="Goeker M."/>
        </authorList>
    </citation>
    <scope>NUCLEOTIDE SEQUENCE [LARGE SCALE GENOMIC DNA]</scope>
    <source>
        <strain evidence="18 19">DSM 5822</strain>
    </source>
</reference>
<evidence type="ECO:0000256" key="5">
    <source>
        <dbReference type="ARBA" id="ARBA00022737"/>
    </source>
</evidence>
<keyword evidence="10" id="KW-0238">DNA-binding</keyword>
<dbReference type="InterPro" id="IPR003602">
    <property type="entry name" value="Topo_IA_DNA-bd_dom"/>
</dbReference>
<feature type="domain" description="Toprim" evidence="16">
    <location>
        <begin position="2"/>
        <end position="135"/>
    </location>
</feature>
<dbReference type="InterPro" id="IPR034144">
    <property type="entry name" value="TOPRIM_TopoIII"/>
</dbReference>
<proteinExistence type="inferred from homology"/>
<dbReference type="PROSITE" id="PS52039">
    <property type="entry name" value="TOPO_IA_2"/>
    <property type="match status" value="1"/>
</dbReference>
<evidence type="ECO:0000256" key="6">
    <source>
        <dbReference type="ARBA" id="ARBA00022771"/>
    </source>
</evidence>
<evidence type="ECO:0000259" key="17">
    <source>
        <dbReference type="PROSITE" id="PS52039"/>
    </source>
</evidence>
<keyword evidence="4" id="KW-0479">Metal-binding</keyword>
<dbReference type="GO" id="GO:0003917">
    <property type="term" value="F:DNA topoisomerase type I (single strand cut, ATP-independent) activity"/>
    <property type="evidence" value="ECO:0007669"/>
    <property type="project" value="UniProtKB-EC"/>
</dbReference>
<dbReference type="InterPro" id="IPR003601">
    <property type="entry name" value="Topo_IA_2"/>
</dbReference>
<dbReference type="InterPro" id="IPR000380">
    <property type="entry name" value="Topo_IA"/>
</dbReference>
<dbReference type="Gene3D" id="3.40.50.140">
    <property type="match status" value="1"/>
</dbReference>
<accession>A0A2T5IZ08</accession>
<evidence type="ECO:0000256" key="8">
    <source>
        <dbReference type="ARBA" id="ARBA00022842"/>
    </source>
</evidence>
<evidence type="ECO:0000259" key="16">
    <source>
        <dbReference type="PROSITE" id="PS50880"/>
    </source>
</evidence>
<dbReference type="NCBIfam" id="TIGR01056">
    <property type="entry name" value="topB"/>
    <property type="match status" value="1"/>
</dbReference>
<dbReference type="SUPFAM" id="SSF57783">
    <property type="entry name" value="Zinc beta-ribbon"/>
    <property type="match status" value="1"/>
</dbReference>
<dbReference type="Proteomes" id="UP000244223">
    <property type="component" value="Unassembled WGS sequence"/>
</dbReference>
<keyword evidence="6" id="KW-0863">Zinc-finger</keyword>
<evidence type="ECO:0000256" key="1">
    <source>
        <dbReference type="ARBA" id="ARBA00000213"/>
    </source>
</evidence>
<keyword evidence="9" id="KW-0799">Topoisomerase</keyword>
<keyword evidence="11 18" id="KW-0413">Isomerase</keyword>
<evidence type="ECO:0000256" key="12">
    <source>
        <dbReference type="ARBA" id="ARBA00030003"/>
    </source>
</evidence>
<protein>
    <recommendedName>
        <fullName evidence="3">DNA topoisomerase</fullName>
        <ecNumber evidence="3">5.6.2.1</ecNumber>
    </recommendedName>
    <alternativeName>
        <fullName evidence="15">Omega-protein</fullName>
    </alternativeName>
    <alternativeName>
        <fullName evidence="14">Relaxing enzyme</fullName>
    </alternativeName>
    <alternativeName>
        <fullName evidence="12">Swivelase</fullName>
    </alternativeName>
    <alternativeName>
        <fullName evidence="13">Untwisting enzyme</fullName>
    </alternativeName>
</protein>
<comment type="similarity">
    <text evidence="2">Belongs to the type IA topoisomerase family.</text>
</comment>
<evidence type="ECO:0000256" key="15">
    <source>
        <dbReference type="ARBA" id="ARBA00032877"/>
    </source>
</evidence>
<dbReference type="GO" id="GO:0003677">
    <property type="term" value="F:DNA binding"/>
    <property type="evidence" value="ECO:0007669"/>
    <property type="project" value="UniProtKB-KW"/>
</dbReference>
<dbReference type="AlphaFoldDB" id="A0A2T5IZ08"/>
<dbReference type="SUPFAM" id="SSF56712">
    <property type="entry name" value="Prokaryotic type I DNA topoisomerase"/>
    <property type="match status" value="1"/>
</dbReference>
<sequence>MPTLIIAEKPSVAQELAKYLGKAKREDGFLSVAQYQVTWCFGHLFSLAEPQHYDERFQKWRAADLPILPDKIAVVAKKDKGISKQLKIIASLLKTADEVIHAGDPDREGQLLVEWVIRHYRFRKPVKRLWLAAQDSHSIQKALANLKDNQHYQLLFAAAQTRAIADWLVGINLSRAFTLAAQQHDYQGVVSIGRVQTPTLALIVMRDQDISQFVSKTYYVPMLHVGVAAGSFWATWLAKPELRDKYPDGKITDIADAEQILNLPATGIISQVEAKKLKTAPPLPYRLSRLQKEANAKFGLQADDVLTICQALYEKHKLTSYPRTDCDYLPESQHAEAATILQALSQIYPALQPLLSLANTTLKSAAWNDKKISAHHAIIPVQGNGMNISQLNTKEQKVYDLIVRAYLAQFFAAYEYEKTEIVARFAEHDFKATGSVPLKEGWKALYPPSKTKTPIDDTPEDELQEQKLPPVQPQEVGHNLATEAKQKQTQAPKAYTDGTLISDMESVHRVISAKSKDVDNKWLKLLKENAGLGTEATRASIIQTLLDRGFIERKGKQILATDTGKDLIKALPKSVKSPILTAMMEQELSAIENDGLSPDDFLAKQQAQLRELVQLAANTPIILRACTPAKAITPKTYKAKKVIPQTAINTNANSATNCPKCQEPLVQRQRKSDGQTFLACSGFPKCRYIAKN</sequence>
<dbReference type="PROSITE" id="PS50880">
    <property type="entry name" value="TOPRIM"/>
    <property type="match status" value="1"/>
</dbReference>
<gene>
    <name evidence="18" type="ORF">C8N29_108132</name>
</gene>
<evidence type="ECO:0000313" key="19">
    <source>
        <dbReference type="Proteomes" id="UP000244223"/>
    </source>
</evidence>
<dbReference type="CDD" id="cd03362">
    <property type="entry name" value="TOPRIM_TopoIA_TopoIII"/>
    <property type="match status" value="1"/>
</dbReference>
<evidence type="ECO:0000256" key="11">
    <source>
        <dbReference type="ARBA" id="ARBA00023235"/>
    </source>
</evidence>
<dbReference type="InterPro" id="IPR023405">
    <property type="entry name" value="Topo_IA_core_domain"/>
</dbReference>
<keyword evidence="5" id="KW-0677">Repeat</keyword>
<evidence type="ECO:0000256" key="7">
    <source>
        <dbReference type="ARBA" id="ARBA00022833"/>
    </source>
</evidence>
<evidence type="ECO:0000256" key="3">
    <source>
        <dbReference type="ARBA" id="ARBA00012891"/>
    </source>
</evidence>
<dbReference type="PROSITE" id="PS00396">
    <property type="entry name" value="TOPO_IA_1"/>
    <property type="match status" value="1"/>
</dbReference>
<evidence type="ECO:0000256" key="4">
    <source>
        <dbReference type="ARBA" id="ARBA00022723"/>
    </source>
</evidence>
<dbReference type="OrthoDB" id="9803554at2"/>
<dbReference type="NCBIfam" id="NF005829">
    <property type="entry name" value="PRK07726.1"/>
    <property type="match status" value="1"/>
</dbReference>
<dbReference type="InterPro" id="IPR013498">
    <property type="entry name" value="Topo_IA_Znf"/>
</dbReference>
<dbReference type="Gene3D" id="2.70.20.10">
    <property type="entry name" value="Topoisomerase I, domain 3"/>
    <property type="match status" value="1"/>
</dbReference>
<keyword evidence="7" id="KW-0862">Zinc</keyword>
<dbReference type="InterPro" id="IPR023406">
    <property type="entry name" value="Topo_IA_AS"/>
</dbReference>
<dbReference type="SMART" id="SM00437">
    <property type="entry name" value="TOP1Ac"/>
    <property type="match status" value="1"/>
</dbReference>
<dbReference type="InterPro" id="IPR005738">
    <property type="entry name" value="TopoIII"/>
</dbReference>
<dbReference type="InterPro" id="IPR013824">
    <property type="entry name" value="Topo_IA_cen_sub1"/>
</dbReference>
<dbReference type="Gene3D" id="1.10.290.10">
    <property type="entry name" value="Topoisomerase I, domain 4"/>
    <property type="match status" value="1"/>
</dbReference>
<dbReference type="InterPro" id="IPR006171">
    <property type="entry name" value="TOPRIM_dom"/>
</dbReference>
<evidence type="ECO:0000313" key="18">
    <source>
        <dbReference type="EMBL" id="PTQ89248.1"/>
    </source>
</evidence>
<evidence type="ECO:0000256" key="2">
    <source>
        <dbReference type="ARBA" id="ARBA00009446"/>
    </source>
</evidence>
<organism evidence="18 19">
    <name type="scientific">Agitococcus lubricus</name>
    <dbReference type="NCBI Taxonomy" id="1077255"/>
    <lineage>
        <taxon>Bacteria</taxon>
        <taxon>Pseudomonadati</taxon>
        <taxon>Pseudomonadota</taxon>
        <taxon>Gammaproteobacteria</taxon>
        <taxon>Moraxellales</taxon>
        <taxon>Moraxellaceae</taxon>
        <taxon>Agitococcus</taxon>
    </lineage>
</organism>
<dbReference type="FunFam" id="1.10.290.10:FF:000004">
    <property type="entry name" value="DNA topoisomerase 3"/>
    <property type="match status" value="1"/>
</dbReference>
<dbReference type="GO" id="GO:0043597">
    <property type="term" value="C:cytoplasmic replication fork"/>
    <property type="evidence" value="ECO:0007669"/>
    <property type="project" value="TreeGrafter"/>
</dbReference>
<dbReference type="CDD" id="cd00186">
    <property type="entry name" value="TOP1Ac"/>
    <property type="match status" value="1"/>
</dbReference>
<dbReference type="InterPro" id="IPR013497">
    <property type="entry name" value="Topo_IA_cen"/>
</dbReference>
<evidence type="ECO:0000256" key="13">
    <source>
        <dbReference type="ARBA" id="ARBA00031985"/>
    </source>
</evidence>
<feature type="domain" description="Topo IA-type catalytic" evidence="17">
    <location>
        <begin position="152"/>
        <end position="613"/>
    </location>
</feature>
<dbReference type="PRINTS" id="PR00417">
    <property type="entry name" value="PRTPISMRASEI"/>
</dbReference>
<dbReference type="PANTHER" id="PTHR11390:SF21">
    <property type="entry name" value="DNA TOPOISOMERASE 3-ALPHA"/>
    <property type="match status" value="1"/>
</dbReference>
<dbReference type="InterPro" id="IPR013826">
    <property type="entry name" value="Topo_IA_cen_sub3"/>
</dbReference>
<evidence type="ECO:0000256" key="14">
    <source>
        <dbReference type="ARBA" id="ARBA00032235"/>
    </source>
</evidence>
<dbReference type="SMART" id="SM00436">
    <property type="entry name" value="TOP1Bc"/>
    <property type="match status" value="1"/>
</dbReference>
<dbReference type="PANTHER" id="PTHR11390">
    <property type="entry name" value="PROKARYOTIC DNA TOPOISOMERASE"/>
    <property type="match status" value="1"/>
</dbReference>
<dbReference type="EMBL" id="QAON01000008">
    <property type="protein sequence ID" value="PTQ89248.1"/>
    <property type="molecule type" value="Genomic_DNA"/>
</dbReference>
<dbReference type="GO" id="GO:0006310">
    <property type="term" value="P:DNA recombination"/>
    <property type="evidence" value="ECO:0007669"/>
    <property type="project" value="TreeGrafter"/>
</dbReference>
<comment type="caution">
    <text evidence="18">The sequence shown here is derived from an EMBL/GenBank/DDBJ whole genome shotgun (WGS) entry which is preliminary data.</text>
</comment>
<evidence type="ECO:0000256" key="10">
    <source>
        <dbReference type="ARBA" id="ARBA00023125"/>
    </source>
</evidence>